<dbReference type="InterPro" id="IPR026523">
    <property type="entry name" value="PNMA"/>
</dbReference>
<accession>A0A974DUS5</accession>
<feature type="domain" description="Paraneoplastic antigen Ma-like C-terminal" evidence="1">
    <location>
        <begin position="116"/>
        <end position="238"/>
    </location>
</feature>
<evidence type="ECO:0000259" key="1">
    <source>
        <dbReference type="Pfam" id="PF14893"/>
    </source>
</evidence>
<dbReference type="Proteomes" id="UP000694892">
    <property type="component" value="Chromosome 1S"/>
</dbReference>
<dbReference type="Pfam" id="PF14893">
    <property type="entry name" value="PNMA"/>
    <property type="match status" value="1"/>
</dbReference>
<name>A0A974DUS5_XENLA</name>
<dbReference type="AlphaFoldDB" id="A0A974DUS5"/>
<reference evidence="3" key="1">
    <citation type="journal article" date="2016" name="Nature">
        <title>Genome evolution in the allotetraploid frog Xenopus laevis.</title>
        <authorList>
            <person name="Session A.M."/>
            <person name="Uno Y."/>
            <person name="Kwon T."/>
            <person name="Chapman J.A."/>
            <person name="Toyoda A."/>
            <person name="Takahashi S."/>
            <person name="Fukui A."/>
            <person name="Hikosaka A."/>
            <person name="Suzuki A."/>
            <person name="Kondo M."/>
            <person name="van Heeringen S.J."/>
            <person name="Quigley I."/>
            <person name="Heinz S."/>
            <person name="Ogino H."/>
            <person name="Ochi H."/>
            <person name="Hellsten U."/>
            <person name="Lyons J.B."/>
            <person name="Simakov O."/>
            <person name="Putnam N."/>
            <person name="Stites J."/>
            <person name="Kuroki Y."/>
            <person name="Tanaka T."/>
            <person name="Michiue T."/>
            <person name="Watanabe M."/>
            <person name="Bogdanovic O."/>
            <person name="Lister R."/>
            <person name="Georgiou G."/>
            <person name="Paranjpe S.S."/>
            <person name="van Kruijsbergen I."/>
            <person name="Shu S."/>
            <person name="Carlson J."/>
            <person name="Kinoshita T."/>
            <person name="Ohta Y."/>
            <person name="Mawaribuchi S."/>
            <person name="Jenkins J."/>
            <person name="Grimwood J."/>
            <person name="Schmutz J."/>
            <person name="Mitros T."/>
            <person name="Mozaffari S.V."/>
            <person name="Suzuki Y."/>
            <person name="Haramoto Y."/>
            <person name="Yamamoto T.S."/>
            <person name="Takagi C."/>
            <person name="Heald R."/>
            <person name="Miller K."/>
            <person name="Haudenschild C."/>
            <person name="Kitzman J."/>
            <person name="Nakayama T."/>
            <person name="Izutsu Y."/>
            <person name="Robert J."/>
            <person name="Fortriede J."/>
            <person name="Burns K."/>
            <person name="Lotay V."/>
            <person name="Karimi K."/>
            <person name="Yasuoka Y."/>
            <person name="Dichmann D.S."/>
            <person name="Flajnik M.F."/>
            <person name="Houston D.W."/>
            <person name="Shendure J."/>
            <person name="DuPasquier L."/>
            <person name="Vize P.D."/>
            <person name="Zorn A.M."/>
            <person name="Ito M."/>
            <person name="Marcotte E.M."/>
            <person name="Wallingford J.B."/>
            <person name="Ito Y."/>
            <person name="Asashima M."/>
            <person name="Ueno N."/>
            <person name="Matsuda Y."/>
            <person name="Veenstra G.J."/>
            <person name="Fujiyama A."/>
            <person name="Harland R.M."/>
            <person name="Taira M."/>
            <person name="Rokhsar D.S."/>
        </authorList>
    </citation>
    <scope>NUCLEOTIDE SEQUENCE [LARGE SCALE GENOMIC DNA]</scope>
    <source>
        <strain evidence="3">J</strain>
    </source>
</reference>
<evidence type="ECO:0000313" key="3">
    <source>
        <dbReference type="Proteomes" id="UP000694892"/>
    </source>
</evidence>
<evidence type="ECO:0000313" key="2">
    <source>
        <dbReference type="EMBL" id="OCT98353.1"/>
    </source>
</evidence>
<sequence>MILDGEHFFYHSRVATSWRGSARFLLNVLIESPRDIDHERVPPDIDAEVNVLLNKKLFDLPVEKCQVKQCPSRESMVSKESPHNTGGWLYTPEIVSSMGQLTQLSWNGYFKTLKVFSGTDPVTVSEKSSDSLRDSTFVSLTDWTAPEASIRRKIFENLCIGVVKSYLVGHPNATLDDLIEVLEVTFGPVEYTTEMLYHFHTIFQKEKEDLSVYLVRQEQGLRLLVSHGAITRDEMDSLSFLQLRTPMFKGLE</sequence>
<protein>
    <recommendedName>
        <fullName evidence="1">Paraneoplastic antigen Ma-like C-terminal domain-containing protein</fullName>
    </recommendedName>
</protein>
<gene>
    <name evidence="2" type="ORF">XELAEV_18010585mg</name>
</gene>
<dbReference type="InterPro" id="IPR048270">
    <property type="entry name" value="PNMA_C"/>
</dbReference>
<dbReference type="PANTHER" id="PTHR23095:SF17">
    <property type="entry name" value="PARANEOPLASTIC ANTIGEN MA1"/>
    <property type="match status" value="1"/>
</dbReference>
<organism evidence="2 3">
    <name type="scientific">Xenopus laevis</name>
    <name type="common">African clawed frog</name>
    <dbReference type="NCBI Taxonomy" id="8355"/>
    <lineage>
        <taxon>Eukaryota</taxon>
        <taxon>Metazoa</taxon>
        <taxon>Chordata</taxon>
        <taxon>Craniata</taxon>
        <taxon>Vertebrata</taxon>
        <taxon>Euteleostomi</taxon>
        <taxon>Amphibia</taxon>
        <taxon>Batrachia</taxon>
        <taxon>Anura</taxon>
        <taxon>Pipoidea</taxon>
        <taxon>Pipidae</taxon>
        <taxon>Xenopodinae</taxon>
        <taxon>Xenopus</taxon>
        <taxon>Xenopus</taxon>
    </lineage>
</organism>
<proteinExistence type="predicted"/>
<dbReference type="EMBL" id="CM004467">
    <property type="protein sequence ID" value="OCT98353.1"/>
    <property type="molecule type" value="Genomic_DNA"/>
</dbReference>
<dbReference type="PANTHER" id="PTHR23095">
    <property type="entry name" value="PARANEOPLASTIC ANTIGEN"/>
    <property type="match status" value="1"/>
</dbReference>